<comment type="function">
    <text evidence="1">Required for efficient biogenesis of the 60S ribosomal subunit.</text>
</comment>
<feature type="region of interest" description="Disordered" evidence="8">
    <location>
        <begin position="1"/>
        <end position="84"/>
    </location>
</feature>
<evidence type="ECO:0000256" key="6">
    <source>
        <dbReference type="ARBA" id="ARBA00023242"/>
    </source>
</evidence>
<keyword evidence="7" id="KW-0687">Ribonucleoprotein</keyword>
<dbReference type="GO" id="GO:0000027">
    <property type="term" value="P:ribosomal large subunit assembly"/>
    <property type="evidence" value="ECO:0007669"/>
    <property type="project" value="TreeGrafter"/>
</dbReference>
<evidence type="ECO:0000256" key="7">
    <source>
        <dbReference type="ARBA" id="ARBA00023274"/>
    </source>
</evidence>
<dbReference type="Pfam" id="PF14615">
    <property type="entry name" value="Rsa3"/>
    <property type="match status" value="1"/>
</dbReference>
<organism evidence="10 11">
    <name type="scientific">Zasmidium cellare ATCC 36951</name>
    <dbReference type="NCBI Taxonomy" id="1080233"/>
    <lineage>
        <taxon>Eukaryota</taxon>
        <taxon>Fungi</taxon>
        <taxon>Dikarya</taxon>
        <taxon>Ascomycota</taxon>
        <taxon>Pezizomycotina</taxon>
        <taxon>Dothideomycetes</taxon>
        <taxon>Dothideomycetidae</taxon>
        <taxon>Mycosphaerellales</taxon>
        <taxon>Mycosphaerellaceae</taxon>
        <taxon>Zasmidium</taxon>
    </lineage>
</organism>
<evidence type="ECO:0000256" key="2">
    <source>
        <dbReference type="ARBA" id="ARBA00004604"/>
    </source>
</evidence>
<dbReference type="GeneID" id="54558247"/>
<protein>
    <recommendedName>
        <fullName evidence="4">Ribosome assembly protein 3</fullName>
    </recommendedName>
</protein>
<reference evidence="10" key="1">
    <citation type="journal article" date="2020" name="Stud. Mycol.">
        <title>101 Dothideomycetes genomes: a test case for predicting lifestyles and emergence of pathogens.</title>
        <authorList>
            <person name="Haridas S."/>
            <person name="Albert R."/>
            <person name="Binder M."/>
            <person name="Bloem J."/>
            <person name="Labutti K."/>
            <person name="Salamov A."/>
            <person name="Andreopoulos B."/>
            <person name="Baker S."/>
            <person name="Barry K."/>
            <person name="Bills G."/>
            <person name="Bluhm B."/>
            <person name="Cannon C."/>
            <person name="Castanera R."/>
            <person name="Culley D."/>
            <person name="Daum C."/>
            <person name="Ezra D."/>
            <person name="Gonzalez J."/>
            <person name="Henrissat B."/>
            <person name="Kuo A."/>
            <person name="Liang C."/>
            <person name="Lipzen A."/>
            <person name="Lutzoni F."/>
            <person name="Magnuson J."/>
            <person name="Mondo S."/>
            <person name="Nolan M."/>
            <person name="Ohm R."/>
            <person name="Pangilinan J."/>
            <person name="Park H.-J."/>
            <person name="Ramirez L."/>
            <person name="Alfaro M."/>
            <person name="Sun H."/>
            <person name="Tritt A."/>
            <person name="Yoshinaga Y."/>
            <person name="Zwiers L.-H."/>
            <person name="Turgeon B."/>
            <person name="Goodwin S."/>
            <person name="Spatafora J."/>
            <person name="Crous P."/>
            <person name="Grigoriev I."/>
        </authorList>
    </citation>
    <scope>NUCLEOTIDE SEQUENCE</scope>
    <source>
        <strain evidence="10">ATCC 36951</strain>
    </source>
</reference>
<evidence type="ECO:0000256" key="1">
    <source>
        <dbReference type="ARBA" id="ARBA00003035"/>
    </source>
</evidence>
<dbReference type="EMBL" id="ML993585">
    <property type="protein sequence ID" value="KAF2170696.1"/>
    <property type="molecule type" value="Genomic_DNA"/>
</dbReference>
<keyword evidence="11" id="KW-1185">Reference proteome</keyword>
<dbReference type="RefSeq" id="XP_033671585.1">
    <property type="nucleotide sequence ID" value="XM_033804975.1"/>
</dbReference>
<dbReference type="GO" id="GO:0030687">
    <property type="term" value="C:preribosome, large subunit precursor"/>
    <property type="evidence" value="ECO:0007669"/>
    <property type="project" value="TreeGrafter"/>
</dbReference>
<dbReference type="OrthoDB" id="69550at2759"/>
<feature type="compositionally biased region" description="Basic and acidic residues" evidence="8">
    <location>
        <begin position="39"/>
        <end position="50"/>
    </location>
</feature>
<dbReference type="Proteomes" id="UP000799537">
    <property type="component" value="Unassembled WGS sequence"/>
</dbReference>
<dbReference type="InterPro" id="IPR028217">
    <property type="entry name" value="Rsa3_C"/>
</dbReference>
<sequence>MPPNNQKVEKKARRNKRKARTEVESSSSSSSASDNENDNETKILNDHVADSPRISPKPSNNPSSAPSTTPTPPSTTTTKPNNAKVDNLFQTFYLHRTTQEFANDLDKLRSASDFHGERSVQMLVRALGNGVVCFGEGERGRVVAGWGGVER</sequence>
<comment type="similarity">
    <text evidence="3">Belongs to the RSA3 family.</text>
</comment>
<evidence type="ECO:0000259" key="9">
    <source>
        <dbReference type="Pfam" id="PF14615"/>
    </source>
</evidence>
<keyword evidence="6" id="KW-0539">Nucleus</keyword>
<evidence type="ECO:0000256" key="8">
    <source>
        <dbReference type="SAM" id="MobiDB-lite"/>
    </source>
</evidence>
<evidence type="ECO:0000256" key="4">
    <source>
        <dbReference type="ARBA" id="ARBA00015339"/>
    </source>
</evidence>
<dbReference type="PANTHER" id="PTHR28127:SF1">
    <property type="entry name" value="RIBOSOME ASSEMBLY PROTEIN 3"/>
    <property type="match status" value="1"/>
</dbReference>
<comment type="subcellular location">
    <subcellularLocation>
        <location evidence="2">Nucleus</location>
        <location evidence="2">Nucleolus</location>
    </subcellularLocation>
</comment>
<gene>
    <name evidence="10" type="ORF">M409DRAFT_19511</name>
</gene>
<evidence type="ECO:0000313" key="11">
    <source>
        <dbReference type="Proteomes" id="UP000799537"/>
    </source>
</evidence>
<proteinExistence type="inferred from homology"/>
<feature type="compositionally biased region" description="Low complexity" evidence="8">
    <location>
        <begin position="56"/>
        <end position="84"/>
    </location>
</feature>
<accession>A0A6A6CZA2</accession>
<evidence type="ECO:0000256" key="3">
    <source>
        <dbReference type="ARBA" id="ARBA00006256"/>
    </source>
</evidence>
<name>A0A6A6CZA2_ZASCE</name>
<dbReference type="AlphaFoldDB" id="A0A6A6CZA2"/>
<evidence type="ECO:0000313" key="10">
    <source>
        <dbReference type="EMBL" id="KAF2170696.1"/>
    </source>
</evidence>
<feature type="compositionally biased region" description="Basic residues" evidence="8">
    <location>
        <begin position="10"/>
        <end position="19"/>
    </location>
</feature>
<dbReference type="PANTHER" id="PTHR28127">
    <property type="entry name" value="RIBOSOME ASSEMBLY PROTEIN 3"/>
    <property type="match status" value="1"/>
</dbReference>
<evidence type="ECO:0000256" key="5">
    <source>
        <dbReference type="ARBA" id="ARBA00022517"/>
    </source>
</evidence>
<feature type="domain" description="Ribosome-assembly protein 3 C-terminal" evidence="9">
    <location>
        <begin position="89"/>
        <end position="134"/>
    </location>
</feature>
<keyword evidence="5" id="KW-0690">Ribosome biogenesis</keyword>
<dbReference type="GO" id="GO:0005730">
    <property type="term" value="C:nucleolus"/>
    <property type="evidence" value="ECO:0007669"/>
    <property type="project" value="UniProtKB-SubCell"/>
</dbReference>
<dbReference type="InterPro" id="IPR051898">
    <property type="entry name" value="Ribosome_Assembly_3"/>
</dbReference>